<comment type="catalytic activity">
    <reaction evidence="12">
        <text>alpha-D-glucosamine 1-phosphate + acetyl-CoA = N-acetyl-alpha-D-glucosamine 1-phosphate + CoA + H(+)</text>
        <dbReference type="Rhea" id="RHEA:13725"/>
        <dbReference type="ChEBI" id="CHEBI:15378"/>
        <dbReference type="ChEBI" id="CHEBI:57287"/>
        <dbReference type="ChEBI" id="CHEBI:57288"/>
        <dbReference type="ChEBI" id="CHEBI:57776"/>
        <dbReference type="ChEBI" id="CHEBI:58516"/>
        <dbReference type="EC" id="2.3.1.157"/>
    </reaction>
</comment>
<dbReference type="HOGENOM" id="CLU_029499_0_1_2"/>
<dbReference type="InterPro" id="IPR029044">
    <property type="entry name" value="Nucleotide-diphossugar_trans"/>
</dbReference>
<dbReference type="GO" id="GO:0003977">
    <property type="term" value="F:UDP-N-acetylglucosamine diphosphorylase activity"/>
    <property type="evidence" value="ECO:0007669"/>
    <property type="project" value="UniProtKB-EC"/>
</dbReference>
<evidence type="ECO:0000256" key="11">
    <source>
        <dbReference type="ARBA" id="ARBA00023315"/>
    </source>
</evidence>
<keyword evidence="9" id="KW-0548">Nucleotidyltransferase</keyword>
<dbReference type="Pfam" id="PF00483">
    <property type="entry name" value="NTP_transferase"/>
    <property type="match status" value="1"/>
</dbReference>
<evidence type="ECO:0000256" key="12">
    <source>
        <dbReference type="ARBA" id="ARBA00048247"/>
    </source>
</evidence>
<evidence type="ECO:0000256" key="6">
    <source>
        <dbReference type="ARBA" id="ARBA00012457"/>
    </source>
</evidence>
<feature type="domain" description="Mannose-1-phosphate guanyltransferase C-terminal" evidence="15">
    <location>
        <begin position="265"/>
        <end position="384"/>
    </location>
</feature>
<evidence type="ECO:0000256" key="5">
    <source>
        <dbReference type="ARBA" id="ARBA00012225"/>
    </source>
</evidence>
<dbReference type="NCBIfam" id="TIGR03992">
    <property type="entry name" value="Arch_glmU"/>
    <property type="match status" value="1"/>
</dbReference>
<comment type="catalytic activity">
    <reaction evidence="13">
        <text>N-acetyl-alpha-D-glucosamine 1-phosphate + UTP + H(+) = UDP-N-acetyl-alpha-D-glucosamine + diphosphate</text>
        <dbReference type="Rhea" id="RHEA:13509"/>
        <dbReference type="ChEBI" id="CHEBI:15378"/>
        <dbReference type="ChEBI" id="CHEBI:33019"/>
        <dbReference type="ChEBI" id="CHEBI:46398"/>
        <dbReference type="ChEBI" id="CHEBI:57705"/>
        <dbReference type="ChEBI" id="CHEBI:57776"/>
        <dbReference type="EC" id="2.7.7.23"/>
    </reaction>
</comment>
<dbReference type="InterPro" id="IPR005835">
    <property type="entry name" value="NTP_transferase_dom"/>
</dbReference>
<name>D7EBX0_METEZ</name>
<evidence type="ECO:0000256" key="4">
    <source>
        <dbReference type="ARBA" id="ARBA00007947"/>
    </source>
</evidence>
<evidence type="ECO:0000256" key="9">
    <source>
        <dbReference type="ARBA" id="ARBA00022695"/>
    </source>
</evidence>
<evidence type="ECO:0000259" key="15">
    <source>
        <dbReference type="Pfam" id="PF25087"/>
    </source>
</evidence>
<protein>
    <recommendedName>
        <fullName evidence="7">Bifunctional protein GlmU</fullName>
        <ecNumber evidence="5">2.3.1.157</ecNumber>
        <ecNumber evidence="6">2.7.7.23</ecNumber>
    </recommendedName>
</protein>
<dbReference type="InterPro" id="IPR023915">
    <property type="entry name" value="Bifunctiontional_GlmU_arc-type"/>
</dbReference>
<dbReference type="EC" id="2.7.7.23" evidence="6"/>
<comment type="similarity">
    <text evidence="3">In the C-terminal section; belongs to the transferase hexapeptide repeat family.</text>
</comment>
<dbReference type="PANTHER" id="PTHR43584:SF8">
    <property type="entry name" value="N-ACETYLMURAMATE ALPHA-1-PHOSPHATE URIDYLYLTRANSFERASE"/>
    <property type="match status" value="1"/>
</dbReference>
<dbReference type="GeneID" id="9347937"/>
<evidence type="ECO:0000256" key="8">
    <source>
        <dbReference type="ARBA" id="ARBA00022679"/>
    </source>
</evidence>
<dbReference type="InterPro" id="IPR056729">
    <property type="entry name" value="GMPPB_C"/>
</dbReference>
<organism evidence="16 17">
    <name type="scientific">Methanohalobium evestigatum (strain ATCC BAA-1072 / DSM 3721 / NBRC 107634 / OCM 161 / Z-7303)</name>
    <dbReference type="NCBI Taxonomy" id="644295"/>
    <lineage>
        <taxon>Archaea</taxon>
        <taxon>Methanobacteriati</taxon>
        <taxon>Methanobacteriota</taxon>
        <taxon>Stenosarchaea group</taxon>
        <taxon>Methanomicrobia</taxon>
        <taxon>Methanosarcinales</taxon>
        <taxon>Methanosarcinaceae</taxon>
        <taxon>Methanohalobium</taxon>
    </lineage>
</organism>
<dbReference type="Gene3D" id="3.90.550.10">
    <property type="entry name" value="Spore Coat Polysaccharide Biosynthesis Protein SpsA, Chain A"/>
    <property type="match status" value="1"/>
</dbReference>
<evidence type="ECO:0000256" key="7">
    <source>
        <dbReference type="ARBA" id="ARBA00013414"/>
    </source>
</evidence>
<evidence type="ECO:0000313" key="17">
    <source>
        <dbReference type="Proteomes" id="UP000000391"/>
    </source>
</evidence>
<keyword evidence="8 16" id="KW-0808">Transferase</keyword>
<keyword evidence="10" id="KW-0511">Multifunctional enzyme</keyword>
<evidence type="ECO:0000313" key="16">
    <source>
        <dbReference type="EMBL" id="ADI75092.1"/>
    </source>
</evidence>
<dbReference type="SUPFAM" id="SSF53448">
    <property type="entry name" value="Nucleotide-diphospho-sugar transferases"/>
    <property type="match status" value="1"/>
</dbReference>
<dbReference type="Gene3D" id="2.160.10.10">
    <property type="entry name" value="Hexapeptide repeat proteins"/>
    <property type="match status" value="1"/>
</dbReference>
<dbReference type="UniPathway" id="UPA00113">
    <property type="reaction ID" value="UER00532"/>
</dbReference>
<dbReference type="SUPFAM" id="SSF51161">
    <property type="entry name" value="Trimeric LpxA-like enzymes"/>
    <property type="match status" value="1"/>
</dbReference>
<evidence type="ECO:0000256" key="13">
    <source>
        <dbReference type="ARBA" id="ARBA00048493"/>
    </source>
</evidence>
<dbReference type="CDD" id="cd05636">
    <property type="entry name" value="LbH_G1P_TT_C_like"/>
    <property type="match status" value="1"/>
</dbReference>
<dbReference type="InterPro" id="IPR050065">
    <property type="entry name" value="GlmU-like"/>
</dbReference>
<evidence type="ECO:0000256" key="10">
    <source>
        <dbReference type="ARBA" id="ARBA00023268"/>
    </source>
</evidence>
<sequence>MKAVILAAGEGTRMRPLTYSCPKVMLTVANKPILEHIMDATIGAGIDEFVFITGFHENAVKEYFGDGSSWGVDIQYVTQLEQKGTADAIKHADGYVDGHFIVLNGDVLVTKDYLKKLVSKKSDAVITAKEVDNPSEFGVIDVSGDNVTQIVEKSSNPPTNLANTGIYLFHDSIFEYIDRTPLSERGELEITDSMQMMIDDGKQVTYKLLDNEWIDIGRPWDMLDANKLLLQNIKSNNKGSVEPYATIKGEVVIGKNTVVKNGSYIEGPVVIGEDCDIGPNCYIRPSTCIGNHVKIGNAVEVKNTIVMDATNIGHLAYVGDSVVGKRCNFGAGTKVANLRHDDKTIKSTTKGKRVDTGRRKLGVIMADDVHTGINTSINVGVVLERNTKPGEVLVK</sequence>
<proteinExistence type="inferred from homology"/>
<dbReference type="InterPro" id="IPR011004">
    <property type="entry name" value="Trimer_LpxA-like_sf"/>
</dbReference>
<dbReference type="Proteomes" id="UP000000391">
    <property type="component" value="Plasmid pMETEV01"/>
</dbReference>
<dbReference type="RefSeq" id="WP_013195657.1">
    <property type="nucleotide sequence ID" value="NC_014254.1"/>
</dbReference>
<dbReference type="EMBL" id="CP002070">
    <property type="protein sequence ID" value="ADI75092.1"/>
    <property type="molecule type" value="Genomic_DNA"/>
</dbReference>
<dbReference type="OrthoDB" id="15372at2157"/>
<keyword evidence="11" id="KW-0012">Acyltransferase</keyword>
<dbReference type="GO" id="GO:0006048">
    <property type="term" value="P:UDP-N-acetylglucosamine biosynthetic process"/>
    <property type="evidence" value="ECO:0007669"/>
    <property type="project" value="UniProtKB-UniPathway"/>
</dbReference>
<dbReference type="PANTHER" id="PTHR43584">
    <property type="entry name" value="NUCLEOTIDYL TRANSFERASE"/>
    <property type="match status" value="1"/>
</dbReference>
<gene>
    <name evidence="16" type="ordered locus">Metev_2274</name>
</gene>
<geneLocation type="plasmid" evidence="16 17">
    <name>pMETEV01</name>
</geneLocation>
<dbReference type="Pfam" id="PF25087">
    <property type="entry name" value="GMPPB_C"/>
    <property type="match status" value="1"/>
</dbReference>
<evidence type="ECO:0000259" key="14">
    <source>
        <dbReference type="Pfam" id="PF00483"/>
    </source>
</evidence>
<comment type="similarity">
    <text evidence="4">In the N-terminal section; belongs to the N-acetylglucosamine-1-phosphate uridyltransferase family.</text>
</comment>
<dbReference type="KEGG" id="mev:Metev_2274"/>
<evidence type="ECO:0000256" key="1">
    <source>
        <dbReference type="ARBA" id="ARBA00005166"/>
    </source>
</evidence>
<dbReference type="AlphaFoldDB" id="D7EBX0"/>
<keyword evidence="17" id="KW-1185">Reference proteome</keyword>
<feature type="domain" description="Nucleotidyl transferase" evidence="14">
    <location>
        <begin position="2"/>
        <end position="231"/>
    </location>
</feature>
<comment type="pathway">
    <text evidence="1">Nucleotide-sugar biosynthesis; UDP-N-acetyl-alpha-D-glucosamine biosynthesis; N-acetyl-alpha-D-glucosamine 1-phosphate from alpha-D-glucosamine 6-phosphate (route II): step 2/2.</text>
</comment>
<keyword evidence="16" id="KW-0614">Plasmid</keyword>
<reference evidence="16 17" key="1">
    <citation type="submission" date="2010-06" db="EMBL/GenBank/DDBJ databases">
        <title>Complete sequence plasmid of Methanohalobium evestigatum Z-7303.</title>
        <authorList>
            <consortium name="US DOE Joint Genome Institute"/>
            <person name="Lucas S."/>
            <person name="Copeland A."/>
            <person name="Lapidus A."/>
            <person name="Cheng J.-F."/>
            <person name="Bruce D."/>
            <person name="Goodwin L."/>
            <person name="Pitluck S."/>
            <person name="Saunders E."/>
            <person name="Detter J.C."/>
            <person name="Han C."/>
            <person name="Tapia R."/>
            <person name="Land M."/>
            <person name="Hauser L."/>
            <person name="Kyrpides N."/>
            <person name="Mikhailova N."/>
            <person name="Sieprawska-Lupa M."/>
            <person name="Whitman W.B."/>
            <person name="Anderson I."/>
            <person name="Woyke T."/>
        </authorList>
    </citation>
    <scope>NUCLEOTIDE SEQUENCE [LARGE SCALE GENOMIC DNA]</scope>
    <source>
        <strain evidence="17">ATCC BAA-1072 / DSM 3721 / NBRC 107634 / OCM 161 / Z-7303</strain>
        <plasmid evidence="17">Plasmid pMETEV01</plasmid>
    </source>
</reference>
<evidence type="ECO:0000256" key="2">
    <source>
        <dbReference type="ARBA" id="ARBA00005208"/>
    </source>
</evidence>
<evidence type="ECO:0000256" key="3">
    <source>
        <dbReference type="ARBA" id="ARBA00007707"/>
    </source>
</evidence>
<comment type="pathway">
    <text evidence="2">Nucleotide-sugar biosynthesis; UDP-N-acetyl-alpha-D-glucosamine biosynthesis; UDP-N-acetyl-alpha-D-glucosamine from N-acetyl-alpha-D-glucosamine 1-phosphate: step 1/1.</text>
</comment>
<dbReference type="EC" id="2.3.1.157" evidence="5"/>
<accession>D7EBX0</accession>
<dbReference type="GO" id="GO:0019134">
    <property type="term" value="F:glucosamine-1-phosphate N-acetyltransferase activity"/>
    <property type="evidence" value="ECO:0007669"/>
    <property type="project" value="UniProtKB-EC"/>
</dbReference>